<protein>
    <submittedName>
        <fullName evidence="5">ABC transporter ATP-binding component</fullName>
    </submittedName>
</protein>
<evidence type="ECO:0000313" key="5">
    <source>
        <dbReference type="EMBL" id="KHE92600.1"/>
    </source>
</evidence>
<evidence type="ECO:0000256" key="3">
    <source>
        <dbReference type="ARBA" id="ARBA00022840"/>
    </source>
</evidence>
<evidence type="ECO:0000256" key="2">
    <source>
        <dbReference type="ARBA" id="ARBA00022741"/>
    </source>
</evidence>
<dbReference type="AlphaFoldDB" id="A0A0B0EPL8"/>
<proteinExistence type="predicted"/>
<name>A0A0B0EPL8_9BACT</name>
<dbReference type="GO" id="GO:0016887">
    <property type="term" value="F:ATP hydrolysis activity"/>
    <property type="evidence" value="ECO:0007669"/>
    <property type="project" value="InterPro"/>
</dbReference>
<keyword evidence="2" id="KW-0547">Nucleotide-binding</keyword>
<accession>A0A0B0EPL8</accession>
<dbReference type="SUPFAM" id="SSF52540">
    <property type="entry name" value="P-loop containing nucleoside triphosphate hydrolases"/>
    <property type="match status" value="1"/>
</dbReference>
<dbReference type="PATRIC" id="fig|237368.3.peg.1782"/>
<dbReference type="PROSITE" id="PS00211">
    <property type="entry name" value="ABC_TRANSPORTER_1"/>
    <property type="match status" value="1"/>
</dbReference>
<feature type="domain" description="ABC transporter" evidence="4">
    <location>
        <begin position="2"/>
        <end position="238"/>
    </location>
</feature>
<dbReference type="InterPro" id="IPR003593">
    <property type="entry name" value="AAA+_ATPase"/>
</dbReference>
<dbReference type="SMART" id="SM00382">
    <property type="entry name" value="AAA"/>
    <property type="match status" value="1"/>
</dbReference>
<dbReference type="PROSITE" id="PS50893">
    <property type="entry name" value="ABC_TRANSPORTER_2"/>
    <property type="match status" value="1"/>
</dbReference>
<dbReference type="InterPro" id="IPR003439">
    <property type="entry name" value="ABC_transporter-like_ATP-bd"/>
</dbReference>
<dbReference type="GO" id="GO:0005524">
    <property type="term" value="F:ATP binding"/>
    <property type="evidence" value="ECO:0007669"/>
    <property type="project" value="UniProtKB-KW"/>
</dbReference>
<dbReference type="Proteomes" id="UP000030652">
    <property type="component" value="Unassembled WGS sequence"/>
</dbReference>
<dbReference type="eggNOG" id="COG1127">
    <property type="taxonomic scope" value="Bacteria"/>
</dbReference>
<comment type="caution">
    <text evidence="5">The sequence shown here is derived from an EMBL/GenBank/DDBJ whole genome shotgun (WGS) entry which is preliminary data.</text>
</comment>
<evidence type="ECO:0000256" key="1">
    <source>
        <dbReference type="ARBA" id="ARBA00022448"/>
    </source>
</evidence>
<reference evidence="5 6" key="1">
    <citation type="submission" date="2014-10" db="EMBL/GenBank/DDBJ databases">
        <title>Draft genome of anammox bacterium scalindua brodae, obtained using differential coverage binning of sequence data from two enrichment reactors.</title>
        <authorList>
            <person name="Speth D.R."/>
            <person name="Russ L."/>
            <person name="Kartal B."/>
            <person name="Op den Camp H.J."/>
            <person name="Dutilh B.E."/>
            <person name="Jetten M.S."/>
        </authorList>
    </citation>
    <scope>NUCLEOTIDE SEQUENCE [LARGE SCALE GENOMIC DNA]</scope>
    <source>
        <strain evidence="5">RU1</strain>
    </source>
</reference>
<gene>
    <name evidence="5" type="ORF">SCABRO_01633</name>
</gene>
<keyword evidence="3 5" id="KW-0067">ATP-binding</keyword>
<dbReference type="Gene3D" id="3.40.50.300">
    <property type="entry name" value="P-loop containing nucleotide triphosphate hydrolases"/>
    <property type="match status" value="1"/>
</dbReference>
<organism evidence="5 6">
    <name type="scientific">Candidatus Scalindua brodae</name>
    <dbReference type="NCBI Taxonomy" id="237368"/>
    <lineage>
        <taxon>Bacteria</taxon>
        <taxon>Pseudomonadati</taxon>
        <taxon>Planctomycetota</taxon>
        <taxon>Candidatus Brocadiia</taxon>
        <taxon>Candidatus Brocadiales</taxon>
        <taxon>Candidatus Scalinduaceae</taxon>
        <taxon>Candidatus Scalindua</taxon>
    </lineage>
</organism>
<keyword evidence="1" id="KW-0813">Transport</keyword>
<dbReference type="PANTHER" id="PTHR43023:SF6">
    <property type="entry name" value="INTERMEMBRANE PHOSPHOLIPID TRANSPORT SYSTEM ATP-BINDING PROTEIN MLAF"/>
    <property type="match status" value="1"/>
</dbReference>
<dbReference type="PANTHER" id="PTHR43023">
    <property type="entry name" value="PROTEIN TRIGALACTOSYLDIACYLGLYCEROL 3, CHLOROPLASTIC"/>
    <property type="match status" value="1"/>
</dbReference>
<dbReference type="Pfam" id="PF00005">
    <property type="entry name" value="ABC_tran"/>
    <property type="match status" value="1"/>
</dbReference>
<evidence type="ECO:0000259" key="4">
    <source>
        <dbReference type="PROSITE" id="PS50893"/>
    </source>
</evidence>
<dbReference type="CDD" id="cd03261">
    <property type="entry name" value="ABC_Org_Solvent_Resistant"/>
    <property type="match status" value="1"/>
</dbReference>
<sequence length="248" mass="27487">MIEVINLHKSFNGQEVLRGINLKVNAGQSLAFIGGSGSGKSVLLKHIIGLLKPDSGKILIDNEDISKLRGRKLKRLKERFGMVFQGGALFDSLTVFENVAFPLREKTRMKASQIRKMVSEELIEVGLSGAEDKYPAEISGGMKKRVALARCLVMNPEIILFDEPTTGLDPLMGKAIHNMIRSCQKIYNFTAIMVTHEIPDIFSMVDRVAMLYNGEILAEGTPEQIQNSKDPVIHQFIHGELEGPISIK</sequence>
<dbReference type="InterPro" id="IPR027417">
    <property type="entry name" value="P-loop_NTPase"/>
</dbReference>
<dbReference type="EMBL" id="JRYO01000115">
    <property type="protein sequence ID" value="KHE92600.1"/>
    <property type="molecule type" value="Genomic_DNA"/>
</dbReference>
<dbReference type="InterPro" id="IPR017871">
    <property type="entry name" value="ABC_transporter-like_CS"/>
</dbReference>
<evidence type="ECO:0000313" key="6">
    <source>
        <dbReference type="Proteomes" id="UP000030652"/>
    </source>
</evidence>